<feature type="region of interest" description="Disordered" evidence="6">
    <location>
        <begin position="27"/>
        <end position="92"/>
    </location>
</feature>
<feature type="compositionally biased region" description="Acidic residues" evidence="6">
    <location>
        <begin position="515"/>
        <end position="525"/>
    </location>
</feature>
<evidence type="ECO:0000313" key="9">
    <source>
        <dbReference type="EMBL" id="QDG52585.1"/>
    </source>
</evidence>
<comment type="subcellular location">
    <subcellularLocation>
        <location evidence="1">Cell outer membrane</location>
    </subcellularLocation>
</comment>
<feature type="compositionally biased region" description="Basic and acidic residues" evidence="6">
    <location>
        <begin position="328"/>
        <end position="342"/>
    </location>
</feature>
<keyword evidence="4" id="KW-0998">Cell outer membrane</keyword>
<dbReference type="PROSITE" id="PS51123">
    <property type="entry name" value="OMPA_2"/>
    <property type="match status" value="1"/>
</dbReference>
<dbReference type="InterPro" id="IPR003367">
    <property type="entry name" value="Thrombospondin_3-like_rpt"/>
</dbReference>
<dbReference type="SUPFAM" id="SSF103088">
    <property type="entry name" value="OmpA-like"/>
    <property type="match status" value="1"/>
</dbReference>
<dbReference type="InterPro" id="IPR036737">
    <property type="entry name" value="OmpA-like_sf"/>
</dbReference>
<dbReference type="PANTHER" id="PTHR30329:SF21">
    <property type="entry name" value="LIPOPROTEIN YIAD-RELATED"/>
    <property type="match status" value="1"/>
</dbReference>
<feature type="compositionally biased region" description="Acidic residues" evidence="6">
    <location>
        <begin position="44"/>
        <end position="81"/>
    </location>
</feature>
<dbReference type="GO" id="GO:0007155">
    <property type="term" value="P:cell adhesion"/>
    <property type="evidence" value="ECO:0007669"/>
    <property type="project" value="InterPro"/>
</dbReference>
<evidence type="ECO:0000256" key="6">
    <source>
        <dbReference type="SAM" id="MobiDB-lite"/>
    </source>
</evidence>
<sequence>MNNRNARLYSLLVASLLAFGAQPAFAQEAEGADDAAEETKTEGEQAEEGQDEAEEATEATEATEEGEDAKEDEDGEDDEPAESAHGSYEWKPSWGGGVEAGVFFSDLDRWNRNLLEDEAQFDTSTIWHFDGAVEASFIEGTRLSVFGGFTTPFADNPSLTAWYVGLEPAFAFRRDEWEMAVGLSTGVGGTNLSVDPDKSADTKLVLLRPFLEVRRYLSESAAVYVRGGFNQWLPFDVATEGGLQFGEDVRDTNEEELDEGGAYLALGVRFGSYPEHVKIVPDTDGDGFRDDVDSCPEKPEDEDGFEDEDGCPELDNDDDGINDDVDECPNKAEDKDGWKDEDGCPETDDDTDGDGILDKDDECPEKAEDKDGFEDEDGCPDPDNDEDGIADADDECPNQKGVAEKNGCPLKRVVVTLKRIMINEKVFFEYNKADIQEKSFDLLNEVAQVIKDNPRIKKIEIQGHTDHKGSDDYNMELSDKRAKSVHDYLVEQGVDADRLTSKGYGETDPLVPLEEGQEDKDETEEAAAQNRRVEFVILEQEDVKKVVPETEVPEDAAEVEETDETVPVNGSDDEKKEDDEYAE</sequence>
<dbReference type="InterPro" id="IPR050330">
    <property type="entry name" value="Bact_OuterMem_StrucFunc"/>
</dbReference>
<feature type="chain" id="PRO_5030106658" evidence="7">
    <location>
        <begin position="27"/>
        <end position="583"/>
    </location>
</feature>
<feature type="compositionally biased region" description="Acidic residues" evidence="6">
    <location>
        <begin position="299"/>
        <end position="327"/>
    </location>
</feature>
<feature type="region of interest" description="Disordered" evidence="6">
    <location>
        <begin position="280"/>
        <end position="401"/>
    </location>
</feature>
<dbReference type="Gene3D" id="4.10.1080.10">
    <property type="entry name" value="TSP type-3 repeat"/>
    <property type="match status" value="1"/>
</dbReference>
<feature type="region of interest" description="Disordered" evidence="6">
    <location>
        <begin position="499"/>
        <end position="529"/>
    </location>
</feature>
<dbReference type="PRINTS" id="PR01021">
    <property type="entry name" value="OMPADOMAIN"/>
</dbReference>
<accession>A0A4Y6PXW2</accession>
<reference evidence="9 10" key="1">
    <citation type="submission" date="2019-06" db="EMBL/GenBank/DDBJ databases">
        <title>Persicimonas caeni gen. nov., sp. nov., a predatory bacterium isolated from solar saltern.</title>
        <authorList>
            <person name="Wang S."/>
        </authorList>
    </citation>
    <scope>NUCLEOTIDE SEQUENCE [LARGE SCALE GENOMIC DNA]</scope>
    <source>
        <strain evidence="9 10">YN101</strain>
    </source>
</reference>
<keyword evidence="2 7" id="KW-0732">Signal</keyword>
<dbReference type="Gene3D" id="3.30.1330.60">
    <property type="entry name" value="OmpA-like domain"/>
    <property type="match status" value="1"/>
</dbReference>
<dbReference type="AlphaFoldDB" id="A0A4Y6PXW2"/>
<evidence type="ECO:0000256" key="1">
    <source>
        <dbReference type="ARBA" id="ARBA00004442"/>
    </source>
</evidence>
<dbReference type="InterPro" id="IPR006664">
    <property type="entry name" value="OMP_bac"/>
</dbReference>
<dbReference type="InterPro" id="IPR028974">
    <property type="entry name" value="TSP_type-3_rpt"/>
</dbReference>
<feature type="compositionally biased region" description="Acidic residues" evidence="6">
    <location>
        <begin position="343"/>
        <end position="363"/>
    </location>
</feature>
<dbReference type="Pfam" id="PF02412">
    <property type="entry name" value="TSP_3"/>
    <property type="match status" value="1"/>
</dbReference>
<keyword evidence="3 5" id="KW-0472">Membrane</keyword>
<accession>A0A5B8Y9M2</accession>
<organism evidence="9 10">
    <name type="scientific">Persicimonas caeni</name>
    <dbReference type="NCBI Taxonomy" id="2292766"/>
    <lineage>
        <taxon>Bacteria</taxon>
        <taxon>Deltaproteobacteria</taxon>
        <taxon>Bradymonadales</taxon>
        <taxon>Bradymonadaceae</taxon>
        <taxon>Persicimonas</taxon>
    </lineage>
</organism>
<dbReference type="InterPro" id="IPR006665">
    <property type="entry name" value="OmpA-like"/>
</dbReference>
<feature type="compositionally biased region" description="Acidic residues" evidence="6">
    <location>
        <begin position="551"/>
        <end position="564"/>
    </location>
</feature>
<dbReference type="CDD" id="cd07185">
    <property type="entry name" value="OmpA_C-like"/>
    <property type="match status" value="1"/>
</dbReference>
<feature type="domain" description="OmpA-like" evidence="8">
    <location>
        <begin position="415"/>
        <end position="541"/>
    </location>
</feature>
<evidence type="ECO:0000256" key="7">
    <source>
        <dbReference type="SAM" id="SignalP"/>
    </source>
</evidence>
<evidence type="ECO:0000259" key="8">
    <source>
        <dbReference type="PROSITE" id="PS51123"/>
    </source>
</evidence>
<dbReference type="OrthoDB" id="5525797at2"/>
<feature type="compositionally biased region" description="Acidic residues" evidence="6">
    <location>
        <begin position="371"/>
        <end position="396"/>
    </location>
</feature>
<dbReference type="PANTHER" id="PTHR30329">
    <property type="entry name" value="STATOR ELEMENT OF FLAGELLAR MOTOR COMPLEX"/>
    <property type="match status" value="1"/>
</dbReference>
<evidence type="ECO:0000256" key="2">
    <source>
        <dbReference type="ARBA" id="ARBA00022729"/>
    </source>
</evidence>
<evidence type="ECO:0000256" key="4">
    <source>
        <dbReference type="ARBA" id="ARBA00023237"/>
    </source>
</evidence>
<keyword evidence="10" id="KW-1185">Reference proteome</keyword>
<name>A0A4Y6PXW2_PERCE</name>
<feature type="compositionally biased region" description="Basic and acidic residues" evidence="6">
    <location>
        <begin position="280"/>
        <end position="298"/>
    </location>
</feature>
<feature type="signal peptide" evidence="7">
    <location>
        <begin position="1"/>
        <end position="26"/>
    </location>
</feature>
<dbReference type="EMBL" id="CP041186">
    <property type="protein sequence ID" value="QDG52585.1"/>
    <property type="molecule type" value="Genomic_DNA"/>
</dbReference>
<dbReference type="Proteomes" id="UP000315995">
    <property type="component" value="Chromosome"/>
</dbReference>
<dbReference type="RefSeq" id="WP_141199052.1">
    <property type="nucleotide sequence ID" value="NZ_CP041186.1"/>
</dbReference>
<protein>
    <submittedName>
        <fullName evidence="9">OmpA family protein</fullName>
    </submittedName>
</protein>
<feature type="region of interest" description="Disordered" evidence="6">
    <location>
        <begin position="543"/>
        <end position="583"/>
    </location>
</feature>
<evidence type="ECO:0000313" key="10">
    <source>
        <dbReference type="Proteomes" id="UP000315995"/>
    </source>
</evidence>
<evidence type="ECO:0000256" key="5">
    <source>
        <dbReference type="PROSITE-ProRule" id="PRU00473"/>
    </source>
</evidence>
<dbReference type="GO" id="GO:0005509">
    <property type="term" value="F:calcium ion binding"/>
    <property type="evidence" value="ECO:0007669"/>
    <property type="project" value="InterPro"/>
</dbReference>
<dbReference type="GO" id="GO:0009279">
    <property type="term" value="C:cell outer membrane"/>
    <property type="evidence" value="ECO:0007669"/>
    <property type="project" value="UniProtKB-SubCell"/>
</dbReference>
<evidence type="ECO:0000256" key="3">
    <source>
        <dbReference type="ARBA" id="ARBA00023136"/>
    </source>
</evidence>
<proteinExistence type="predicted"/>
<gene>
    <name evidence="9" type="ORF">FIV42_18135</name>
</gene>
<dbReference type="Pfam" id="PF00691">
    <property type="entry name" value="OmpA"/>
    <property type="match status" value="1"/>
</dbReference>